<dbReference type="PANTHER" id="PTHR33121">
    <property type="entry name" value="CYCLIC DI-GMP PHOSPHODIESTERASE PDEF"/>
    <property type="match status" value="1"/>
</dbReference>
<dbReference type="STRING" id="247523.B0W48_02175"/>
<reference evidence="2 3" key="1">
    <citation type="submission" date="2017-02" db="EMBL/GenBank/DDBJ databases">
        <title>Complete genome sequence of the cold-active Pseudoalteromonas aliena strain EH1 isolated from Arctic seawater.</title>
        <authorList>
            <person name="Kim E."/>
            <person name="Heo E."/>
            <person name="Kim H."/>
            <person name="Kim D."/>
        </authorList>
    </citation>
    <scope>NUCLEOTIDE SEQUENCE [LARGE SCALE GENOMIC DNA]</scope>
    <source>
        <strain evidence="2 3">EH1</strain>
    </source>
</reference>
<dbReference type="AlphaFoldDB" id="A0A1Q2GUC2"/>
<dbReference type="SMART" id="SM00052">
    <property type="entry name" value="EAL"/>
    <property type="match status" value="1"/>
</dbReference>
<dbReference type="EMBL" id="CP019628">
    <property type="protein sequence ID" value="AQP98709.1"/>
    <property type="molecule type" value="Genomic_DNA"/>
</dbReference>
<dbReference type="Gene3D" id="3.20.20.450">
    <property type="entry name" value="EAL domain"/>
    <property type="match status" value="1"/>
</dbReference>
<gene>
    <name evidence="2" type="ORF">B0W48_02175</name>
</gene>
<organism evidence="2 3">
    <name type="scientific">Pseudoalteromonas aliena</name>
    <dbReference type="NCBI Taxonomy" id="247523"/>
    <lineage>
        <taxon>Bacteria</taxon>
        <taxon>Pseudomonadati</taxon>
        <taxon>Pseudomonadota</taxon>
        <taxon>Gammaproteobacteria</taxon>
        <taxon>Alteromonadales</taxon>
        <taxon>Pseudoalteromonadaceae</taxon>
        <taxon>Pseudoalteromonas</taxon>
    </lineage>
</organism>
<evidence type="ECO:0000313" key="3">
    <source>
        <dbReference type="Proteomes" id="UP000188243"/>
    </source>
</evidence>
<evidence type="ECO:0000259" key="1">
    <source>
        <dbReference type="PROSITE" id="PS50883"/>
    </source>
</evidence>
<dbReference type="KEGG" id="paln:B0W48_02175"/>
<accession>A0A1Q2GUC2</accession>
<name>A0A1Q2GUC2_9GAMM</name>
<dbReference type="InterPro" id="IPR050706">
    <property type="entry name" value="Cyclic-di-GMP_PDE-like"/>
</dbReference>
<dbReference type="PANTHER" id="PTHR33121:SF70">
    <property type="entry name" value="SIGNALING PROTEIN YKOW"/>
    <property type="match status" value="1"/>
</dbReference>
<feature type="domain" description="EAL" evidence="1">
    <location>
        <begin position="10"/>
        <end position="253"/>
    </location>
</feature>
<dbReference type="Proteomes" id="UP000188243">
    <property type="component" value="Chromosome"/>
</dbReference>
<dbReference type="Pfam" id="PF00563">
    <property type="entry name" value="EAL"/>
    <property type="match status" value="1"/>
</dbReference>
<protein>
    <recommendedName>
        <fullName evidence="1">EAL domain-containing protein</fullName>
    </recommendedName>
</protein>
<dbReference type="PROSITE" id="PS50883">
    <property type="entry name" value="EAL"/>
    <property type="match status" value="1"/>
</dbReference>
<dbReference type="RefSeq" id="WP_077535432.1">
    <property type="nucleotide sequence ID" value="NZ_CANLYY010000035.1"/>
</dbReference>
<dbReference type="SUPFAM" id="SSF141868">
    <property type="entry name" value="EAL domain-like"/>
    <property type="match status" value="1"/>
</dbReference>
<dbReference type="CDD" id="cd01948">
    <property type="entry name" value="EAL"/>
    <property type="match status" value="1"/>
</dbReference>
<sequence length="253" mass="28772">MLIVDSGCSKNLIFPEEYFEYDIASYHFHFQPIYCLKTGKIKLYEALLRNSESTTNIEKTVMALISQGKEDLLTLHTLSAVKPFFSDKIKSPLSFSLNFEPAQIASSRFPALVKYFFNRFNIPKQNVMLEITERACSTKMYQSMIKNIEKLITEGFAFAMDDFGTGMSNFELLSQLNIKLIKIDGCFINSAFDNSYSKSIIEMAATFKEKFNCSVCIEGLETQEHIDFVKKLNFCFGQGYALARPAPLSPIFA</sequence>
<dbReference type="InterPro" id="IPR035919">
    <property type="entry name" value="EAL_sf"/>
</dbReference>
<dbReference type="InterPro" id="IPR001633">
    <property type="entry name" value="EAL_dom"/>
</dbReference>
<evidence type="ECO:0000313" key="2">
    <source>
        <dbReference type="EMBL" id="AQP98709.1"/>
    </source>
</evidence>
<proteinExistence type="predicted"/>
<dbReference type="GO" id="GO:0071111">
    <property type="term" value="F:cyclic-guanylate-specific phosphodiesterase activity"/>
    <property type="evidence" value="ECO:0007669"/>
    <property type="project" value="InterPro"/>
</dbReference>